<keyword evidence="8" id="KW-0418">Kinase</keyword>
<evidence type="ECO:0000256" key="18">
    <source>
        <dbReference type="PIRSR" id="PIRSR600829-4"/>
    </source>
</evidence>
<dbReference type="Pfam" id="PF01219">
    <property type="entry name" value="DAGK_prokar"/>
    <property type="match status" value="1"/>
</dbReference>
<evidence type="ECO:0000256" key="3">
    <source>
        <dbReference type="ARBA" id="ARBA00022475"/>
    </source>
</evidence>
<feature type="binding site" evidence="17">
    <location>
        <position position="82"/>
    </location>
    <ligand>
        <name>ATP</name>
        <dbReference type="ChEBI" id="CHEBI:30616"/>
    </ligand>
</feature>
<evidence type="ECO:0000256" key="15">
    <source>
        <dbReference type="PIRSR" id="PIRSR600829-1"/>
    </source>
</evidence>
<feature type="transmembrane region" description="Helical" evidence="19">
    <location>
        <begin position="62"/>
        <end position="81"/>
    </location>
</feature>
<comment type="subcellular location">
    <subcellularLocation>
        <location evidence="1">Cell membrane</location>
        <topology evidence="1">Multi-pass membrane protein</topology>
    </subcellularLocation>
</comment>
<dbReference type="GO" id="GO:0016301">
    <property type="term" value="F:kinase activity"/>
    <property type="evidence" value="ECO:0007669"/>
    <property type="project" value="UniProtKB-KW"/>
</dbReference>
<evidence type="ECO:0000256" key="11">
    <source>
        <dbReference type="ARBA" id="ARBA00023098"/>
    </source>
</evidence>
<comment type="cofactor">
    <cofactor evidence="18">
        <name>Mg(2+)</name>
        <dbReference type="ChEBI" id="CHEBI:18420"/>
    </cofactor>
    <text evidence="18">Mn(2+), Zn(2+), Cd(2+) and Co(2+) support activity to lesser extents.</text>
</comment>
<feature type="binding site" evidence="18">
    <location>
        <position position="34"/>
    </location>
    <ligand>
        <name>a divalent metal cation</name>
        <dbReference type="ChEBI" id="CHEBI:60240"/>
    </ligand>
</feature>
<dbReference type="PANTHER" id="PTHR34299">
    <property type="entry name" value="DIACYLGLYCEROL KINASE"/>
    <property type="match status" value="1"/>
</dbReference>
<feature type="active site" description="Proton acceptor" evidence="15">
    <location>
        <position position="75"/>
    </location>
</feature>
<dbReference type="PANTHER" id="PTHR34299:SF1">
    <property type="entry name" value="DIACYLGLYCEROL KINASE"/>
    <property type="match status" value="1"/>
</dbReference>
<feature type="binding site" evidence="16">
    <location>
        <position position="75"/>
    </location>
    <ligand>
        <name>substrate</name>
    </ligand>
</feature>
<keyword evidence="14" id="KW-1208">Phospholipid metabolism</keyword>
<evidence type="ECO:0008006" key="22">
    <source>
        <dbReference type="Google" id="ProtNLM"/>
    </source>
</evidence>
<evidence type="ECO:0000256" key="1">
    <source>
        <dbReference type="ARBA" id="ARBA00004651"/>
    </source>
</evidence>
<feature type="transmembrane region" description="Helical" evidence="19">
    <location>
        <begin position="185"/>
        <end position="204"/>
    </location>
</feature>
<keyword evidence="5" id="KW-0808">Transferase</keyword>
<evidence type="ECO:0000256" key="16">
    <source>
        <dbReference type="PIRSR" id="PIRSR600829-2"/>
    </source>
</evidence>
<evidence type="ECO:0000256" key="4">
    <source>
        <dbReference type="ARBA" id="ARBA00022516"/>
    </source>
</evidence>
<dbReference type="EMBL" id="BJTG01000001">
    <property type="protein sequence ID" value="GEJ55443.1"/>
    <property type="molecule type" value="Genomic_DNA"/>
</dbReference>
<dbReference type="Gene3D" id="1.10.287.3610">
    <property type="match status" value="1"/>
</dbReference>
<evidence type="ECO:0000256" key="19">
    <source>
        <dbReference type="SAM" id="Phobius"/>
    </source>
</evidence>
<keyword evidence="21" id="KW-1185">Reference proteome</keyword>
<dbReference type="GO" id="GO:0046872">
    <property type="term" value="F:metal ion binding"/>
    <property type="evidence" value="ECO:0007669"/>
    <property type="project" value="UniProtKB-KW"/>
</dbReference>
<dbReference type="CDD" id="cd14265">
    <property type="entry name" value="UDPK_IM_like"/>
    <property type="match status" value="1"/>
</dbReference>
<evidence type="ECO:0000256" key="6">
    <source>
        <dbReference type="ARBA" id="ARBA00022692"/>
    </source>
</evidence>
<feature type="transmembrane region" description="Helical" evidence="19">
    <location>
        <begin position="136"/>
        <end position="156"/>
    </location>
</feature>
<sequence length="216" mass="21680">MLDRPLAPRAPGRAGLLASFRHALRGVVEVAARERNMKLHLCAGTAVGVLGSEVALSLGARLALVLCVTLVLAGEALNSALESLVDLHTREFRDEARRVKDAAAGVVLLLAGGAVLTGTAVVASSGRELAEAWPRLRGGAAVDATAVGCVAALLFLPLARRPAAVIALAGAASLLGVAARSVSPTFSAMALAMLALAVGAKFAARRDGAGRGTGGP</sequence>
<name>A0A7I9VGD0_9BACT</name>
<dbReference type="InterPro" id="IPR036945">
    <property type="entry name" value="DAGK_sf"/>
</dbReference>
<organism evidence="20 21">
    <name type="scientific">Anaeromyxobacter diazotrophicus</name>
    <dbReference type="NCBI Taxonomy" id="2590199"/>
    <lineage>
        <taxon>Bacteria</taxon>
        <taxon>Pseudomonadati</taxon>
        <taxon>Myxococcota</taxon>
        <taxon>Myxococcia</taxon>
        <taxon>Myxococcales</taxon>
        <taxon>Cystobacterineae</taxon>
        <taxon>Anaeromyxobacteraceae</taxon>
        <taxon>Anaeromyxobacter</taxon>
    </lineage>
</organism>
<evidence type="ECO:0000256" key="9">
    <source>
        <dbReference type="ARBA" id="ARBA00022840"/>
    </source>
</evidence>
<dbReference type="InterPro" id="IPR000829">
    <property type="entry name" value="DAGK"/>
</dbReference>
<keyword evidence="9 17" id="KW-0067">ATP-binding</keyword>
<dbReference type="Proteomes" id="UP000503640">
    <property type="component" value="Unassembled WGS sequence"/>
</dbReference>
<gene>
    <name evidence="20" type="ORF">AMYX_01840</name>
</gene>
<comment type="caution">
    <text evidence="20">The sequence shown here is derived from an EMBL/GenBank/DDBJ whole genome shotgun (WGS) entry which is preliminary data.</text>
</comment>
<dbReference type="AlphaFoldDB" id="A0A7I9VGD0"/>
<feature type="binding site" evidence="18">
    <location>
        <position position="82"/>
    </location>
    <ligand>
        <name>a divalent metal cation</name>
        <dbReference type="ChEBI" id="CHEBI:60240"/>
    </ligand>
</feature>
<evidence type="ECO:0000256" key="5">
    <source>
        <dbReference type="ARBA" id="ARBA00022679"/>
    </source>
</evidence>
<feature type="binding site" evidence="16">
    <location>
        <position position="61"/>
    </location>
    <ligand>
        <name>substrate</name>
    </ligand>
</feature>
<evidence type="ECO:0000256" key="2">
    <source>
        <dbReference type="ARBA" id="ARBA00005967"/>
    </source>
</evidence>
<keyword evidence="11" id="KW-0443">Lipid metabolism</keyword>
<keyword evidence="18" id="KW-0479">Metal-binding</keyword>
<proteinExistence type="inferred from homology"/>
<evidence type="ECO:0000256" key="8">
    <source>
        <dbReference type="ARBA" id="ARBA00022777"/>
    </source>
</evidence>
<dbReference type="GO" id="GO:0005886">
    <property type="term" value="C:plasma membrane"/>
    <property type="evidence" value="ECO:0007669"/>
    <property type="project" value="UniProtKB-SubCell"/>
</dbReference>
<evidence type="ECO:0000313" key="20">
    <source>
        <dbReference type="EMBL" id="GEJ55443.1"/>
    </source>
</evidence>
<keyword evidence="18" id="KW-0460">Magnesium</keyword>
<feature type="transmembrane region" description="Helical" evidence="19">
    <location>
        <begin position="163"/>
        <end position="179"/>
    </location>
</feature>
<feature type="binding site" evidence="17">
    <location>
        <begin position="100"/>
        <end position="101"/>
    </location>
    <ligand>
        <name>ATP</name>
        <dbReference type="ChEBI" id="CHEBI:30616"/>
    </ligand>
</feature>
<keyword evidence="10 19" id="KW-1133">Transmembrane helix</keyword>
<dbReference type="RefSeq" id="WP_176062240.1">
    <property type="nucleotide sequence ID" value="NZ_BJTG01000001.1"/>
</dbReference>
<keyword evidence="7 17" id="KW-0547">Nucleotide-binding</keyword>
<keyword evidence="12 19" id="KW-0472">Membrane</keyword>
<evidence type="ECO:0000256" key="13">
    <source>
        <dbReference type="ARBA" id="ARBA00023209"/>
    </source>
</evidence>
<dbReference type="GO" id="GO:0005524">
    <property type="term" value="F:ATP binding"/>
    <property type="evidence" value="ECO:0007669"/>
    <property type="project" value="UniProtKB-KW"/>
</dbReference>
<feature type="binding site" evidence="17">
    <location>
        <position position="34"/>
    </location>
    <ligand>
        <name>ATP</name>
        <dbReference type="ChEBI" id="CHEBI:30616"/>
    </ligand>
</feature>
<keyword evidence="13" id="KW-0594">Phospholipid biosynthesis</keyword>
<evidence type="ECO:0000256" key="14">
    <source>
        <dbReference type="ARBA" id="ARBA00023264"/>
    </source>
</evidence>
<dbReference type="PROSITE" id="PS01069">
    <property type="entry name" value="DAGK_PROKAR"/>
    <property type="match status" value="1"/>
</dbReference>
<evidence type="ECO:0000256" key="12">
    <source>
        <dbReference type="ARBA" id="ARBA00023136"/>
    </source>
</evidence>
<keyword evidence="4" id="KW-0444">Lipid biosynthesis</keyword>
<feature type="transmembrane region" description="Helical" evidence="19">
    <location>
        <begin position="102"/>
        <end position="124"/>
    </location>
</feature>
<accession>A0A7I9VGD0</accession>
<comment type="similarity">
    <text evidence="2">Belongs to the bacterial diacylglycerol kinase family.</text>
</comment>
<dbReference type="InterPro" id="IPR033717">
    <property type="entry name" value="UDPK"/>
</dbReference>
<dbReference type="GO" id="GO:0008654">
    <property type="term" value="P:phospholipid biosynthetic process"/>
    <property type="evidence" value="ECO:0007669"/>
    <property type="project" value="UniProtKB-KW"/>
</dbReference>
<evidence type="ECO:0000256" key="7">
    <source>
        <dbReference type="ARBA" id="ARBA00022741"/>
    </source>
</evidence>
<keyword evidence="3" id="KW-1003">Cell membrane</keyword>
<evidence type="ECO:0000256" key="10">
    <source>
        <dbReference type="ARBA" id="ARBA00022989"/>
    </source>
</evidence>
<evidence type="ECO:0000313" key="21">
    <source>
        <dbReference type="Proteomes" id="UP000503640"/>
    </source>
</evidence>
<reference evidence="21" key="1">
    <citation type="journal article" date="2020" name="Appl. Environ. Microbiol.">
        <title>Diazotrophic Anaeromyxobacter Isolates from Soils.</title>
        <authorList>
            <person name="Masuda Y."/>
            <person name="Yamanaka H."/>
            <person name="Xu Z.X."/>
            <person name="Shiratori Y."/>
            <person name="Aono T."/>
            <person name="Amachi S."/>
            <person name="Senoo K."/>
            <person name="Itoh H."/>
        </authorList>
    </citation>
    <scope>NUCLEOTIDE SEQUENCE [LARGE SCALE GENOMIC DNA]</scope>
    <source>
        <strain evidence="21">R267</strain>
    </source>
</reference>
<protein>
    <recommendedName>
        <fullName evidence="22">Diacylglycerol kinase</fullName>
    </recommendedName>
</protein>
<evidence type="ECO:0000256" key="17">
    <source>
        <dbReference type="PIRSR" id="PIRSR600829-3"/>
    </source>
</evidence>
<keyword evidence="6 19" id="KW-0812">Transmembrane</keyword>